<feature type="transmembrane region" description="Helical" evidence="8">
    <location>
        <begin position="244"/>
        <end position="268"/>
    </location>
</feature>
<dbReference type="NCBIfam" id="TIGR01013">
    <property type="entry name" value="2a58"/>
    <property type="match status" value="1"/>
</dbReference>
<evidence type="ECO:0000256" key="7">
    <source>
        <dbReference type="SAM" id="MobiDB-lite"/>
    </source>
</evidence>
<reference evidence="9 10" key="1">
    <citation type="submission" date="2024-02" db="EMBL/GenBank/DDBJ databases">
        <title>Chromosome-scale genome assembly of the rough periwinkle Littorina saxatilis.</title>
        <authorList>
            <person name="De Jode A."/>
            <person name="Faria R."/>
            <person name="Formenti G."/>
            <person name="Sims Y."/>
            <person name="Smith T.P."/>
            <person name="Tracey A."/>
            <person name="Wood J.M.D."/>
            <person name="Zagrodzka Z.B."/>
            <person name="Johannesson K."/>
            <person name="Butlin R.K."/>
            <person name="Leder E.H."/>
        </authorList>
    </citation>
    <scope>NUCLEOTIDE SEQUENCE [LARGE SCALE GENOMIC DNA]</scope>
    <source>
        <strain evidence="9">Snail1</strain>
        <tissue evidence="9">Muscle</tissue>
    </source>
</reference>
<keyword evidence="6 8" id="KW-0472">Membrane</keyword>
<dbReference type="Proteomes" id="UP001374579">
    <property type="component" value="Unassembled WGS sequence"/>
</dbReference>
<feature type="transmembrane region" description="Helical" evidence="8">
    <location>
        <begin position="417"/>
        <end position="436"/>
    </location>
</feature>
<evidence type="ECO:0000256" key="1">
    <source>
        <dbReference type="ARBA" id="ARBA00004424"/>
    </source>
</evidence>
<keyword evidence="5 8" id="KW-1133">Transmembrane helix</keyword>
<feature type="transmembrane region" description="Helical" evidence="8">
    <location>
        <begin position="207"/>
        <end position="232"/>
    </location>
</feature>
<feature type="transmembrane region" description="Helical" evidence="8">
    <location>
        <begin position="606"/>
        <end position="625"/>
    </location>
</feature>
<comment type="subcellular location">
    <subcellularLocation>
        <location evidence="1">Apical cell membrane</location>
        <topology evidence="1">Multi-pass membrane protein</topology>
    </subcellularLocation>
</comment>
<feature type="transmembrane region" description="Helical" evidence="8">
    <location>
        <begin position="469"/>
        <end position="497"/>
    </location>
</feature>
<comment type="similarity">
    <text evidence="2">Belongs to the SLC34A transporter family.</text>
</comment>
<accession>A0AAN9ATI6</accession>
<evidence type="ECO:0000313" key="9">
    <source>
        <dbReference type="EMBL" id="KAK7092996.1"/>
    </source>
</evidence>
<feature type="transmembrane region" description="Helical" evidence="8">
    <location>
        <begin position="578"/>
        <end position="600"/>
    </location>
</feature>
<keyword evidence="3" id="KW-1003">Cell membrane</keyword>
<protein>
    <submittedName>
        <fullName evidence="9">Uncharacterized protein</fullName>
    </submittedName>
</protein>
<dbReference type="GO" id="GO:0005436">
    <property type="term" value="F:sodium:phosphate symporter activity"/>
    <property type="evidence" value="ECO:0007669"/>
    <property type="project" value="InterPro"/>
</dbReference>
<evidence type="ECO:0000256" key="3">
    <source>
        <dbReference type="ARBA" id="ARBA00022475"/>
    </source>
</evidence>
<keyword evidence="4 8" id="KW-0812">Transmembrane</keyword>
<comment type="caution">
    <text evidence="9">The sequence shown here is derived from an EMBL/GenBank/DDBJ whole genome shotgun (WGS) entry which is preliminary data.</text>
</comment>
<dbReference type="GO" id="GO:0044341">
    <property type="term" value="P:sodium-dependent phosphate transport"/>
    <property type="evidence" value="ECO:0007669"/>
    <property type="project" value="InterPro"/>
</dbReference>
<feature type="transmembrane region" description="Helical" evidence="8">
    <location>
        <begin position="164"/>
        <end position="187"/>
    </location>
</feature>
<evidence type="ECO:0000313" key="10">
    <source>
        <dbReference type="Proteomes" id="UP001374579"/>
    </source>
</evidence>
<dbReference type="PANTHER" id="PTHR10010:SF46">
    <property type="entry name" value="SODIUM-DEPENDENT PHOSPHATE TRANSPORT PROTEIN 2B"/>
    <property type="match status" value="1"/>
</dbReference>
<dbReference type="InterPro" id="IPR003841">
    <property type="entry name" value="Na/Pi_transpt"/>
</dbReference>
<sequence>MATSHGRDENGKCQRGSEVDRTEVSVSVEDRRPADINRDVNEADDNVAFPGHVASFCDLDKEEFLQQQIDEGCVIDMDEAAQTYGQYPLTEDTLPPATKMGFINEGLPDDSGFSSRMSEDSASLRKVPVKMSELKKAVVVADLDDKDNGESCKVSKVLRGVVKFLGVLLLLYVFICSLDLLSNAFRLLGGKTAGSVFQDNALLENPITGLMIGVLATVILQSSSTSSSIVITMVSSGILDVRPAIPIIMGANIGTTVTNTLVSLAHAMDPKEFRRAFSGATVHDVFNWLTVLILLPLEHFTGYLYHLTLVIVDSLNMEELRTKKQDLLKQLTKPLTKRIVQVDKKVITHIAEGKADPEARLLKLFCVFNETETVVEVNKTLKDGNITLVNETFTSKIGVGECESLLSVLGLSDMTSGILLFVFSLVLLSGCLYLMVKLLHSMLGSQVARMAKKTINANFPGRAACLTDYFALVVGAGMTILVQSSSVFTSALTPLVGVGCLKLERMYPLTLGSNIGTTATGILAALASSSATMKFALQLAMCHLFFNITGILLFFPIPITRRFPLRVARFLGRTTARYRWFAVFYLLMMFLVFPGFFLTLSFLGNIIFITVLTLVAAVTLAIVVISTIQRSRFVKCLPSVLRTWKWLPLCLRSLQPLDNLFRAVASKICCQPCLDKCKCLGSGAIEDSSDSEDSDSDSSVGVEVADSESSCLCCCRPRGVQKVQQSEQAADMAEAATSHHLFVWSKRTHSPIYKPSLKAHQPSPSPSTVPLITIPESVV</sequence>
<feature type="transmembrane region" description="Helical" evidence="8">
    <location>
        <begin position="288"/>
        <end position="312"/>
    </location>
</feature>
<evidence type="ECO:0000256" key="2">
    <source>
        <dbReference type="ARBA" id="ARBA00005808"/>
    </source>
</evidence>
<dbReference type="Pfam" id="PF02690">
    <property type="entry name" value="Na_Pi_cotrans"/>
    <property type="match status" value="2"/>
</dbReference>
<feature type="region of interest" description="Disordered" evidence="7">
    <location>
        <begin position="755"/>
        <end position="779"/>
    </location>
</feature>
<evidence type="ECO:0000256" key="8">
    <source>
        <dbReference type="SAM" id="Phobius"/>
    </source>
</evidence>
<feature type="region of interest" description="Disordered" evidence="7">
    <location>
        <begin position="1"/>
        <end position="35"/>
    </location>
</feature>
<dbReference type="EMBL" id="JBAMIC010000021">
    <property type="protein sequence ID" value="KAK7092996.1"/>
    <property type="molecule type" value="Genomic_DNA"/>
</dbReference>
<organism evidence="9 10">
    <name type="scientific">Littorina saxatilis</name>
    <dbReference type="NCBI Taxonomy" id="31220"/>
    <lineage>
        <taxon>Eukaryota</taxon>
        <taxon>Metazoa</taxon>
        <taxon>Spiralia</taxon>
        <taxon>Lophotrochozoa</taxon>
        <taxon>Mollusca</taxon>
        <taxon>Gastropoda</taxon>
        <taxon>Caenogastropoda</taxon>
        <taxon>Littorinimorpha</taxon>
        <taxon>Littorinoidea</taxon>
        <taxon>Littorinidae</taxon>
        <taxon>Littorina</taxon>
    </lineage>
</organism>
<keyword evidence="10" id="KW-1185">Reference proteome</keyword>
<evidence type="ECO:0000256" key="5">
    <source>
        <dbReference type="ARBA" id="ARBA00022989"/>
    </source>
</evidence>
<dbReference type="AlphaFoldDB" id="A0AAN9ATI6"/>
<feature type="transmembrane region" description="Helical" evidence="8">
    <location>
        <begin position="535"/>
        <end position="557"/>
    </location>
</feature>
<dbReference type="PANTHER" id="PTHR10010">
    <property type="entry name" value="SOLUTE CARRIER FAMILY 34 SODIUM PHOSPHATE , MEMBER 2-RELATED"/>
    <property type="match status" value="1"/>
</dbReference>
<proteinExistence type="inferred from homology"/>
<name>A0AAN9ATI6_9CAEN</name>
<dbReference type="GO" id="GO:0016324">
    <property type="term" value="C:apical plasma membrane"/>
    <property type="evidence" value="ECO:0007669"/>
    <property type="project" value="UniProtKB-SubCell"/>
</dbReference>
<dbReference type="NCBIfam" id="NF037997">
    <property type="entry name" value="Na_Pi_symport"/>
    <property type="match status" value="1"/>
</dbReference>
<evidence type="ECO:0000256" key="6">
    <source>
        <dbReference type="ARBA" id="ARBA00023136"/>
    </source>
</evidence>
<gene>
    <name evidence="9" type="ORF">V1264_008661</name>
</gene>
<evidence type="ECO:0000256" key="4">
    <source>
        <dbReference type="ARBA" id="ARBA00022692"/>
    </source>
</evidence>